<dbReference type="Pfam" id="PF19054">
    <property type="entry name" value="DUF5753"/>
    <property type="match status" value="1"/>
</dbReference>
<reference evidence="2 3" key="2">
    <citation type="submission" date="2023-11" db="EMBL/GenBank/DDBJ databases">
        <authorList>
            <person name="Lara A.C."/>
            <person name="Chronakova A."/>
        </authorList>
    </citation>
    <scope>NUCLEOTIDE SEQUENCE [LARGE SCALE GENOMIC DNA]</scope>
    <source>
        <strain evidence="2 3">BCCO 10_0856</strain>
    </source>
</reference>
<gene>
    <name evidence="2" type="ORF">SK803_40365</name>
</gene>
<dbReference type="Pfam" id="PF13560">
    <property type="entry name" value="HTH_31"/>
    <property type="match status" value="1"/>
</dbReference>
<protein>
    <submittedName>
        <fullName evidence="2">Scr1 family TA system antitoxin-like transcriptional regulator</fullName>
    </submittedName>
</protein>
<dbReference type="InterPro" id="IPR010982">
    <property type="entry name" value="Lambda_DNA-bd_dom_sf"/>
</dbReference>
<accession>A0ABU4TE75</accession>
<dbReference type="InterPro" id="IPR001387">
    <property type="entry name" value="Cro/C1-type_HTH"/>
</dbReference>
<evidence type="ECO:0000313" key="2">
    <source>
        <dbReference type="EMBL" id="MDX8036487.1"/>
    </source>
</evidence>
<evidence type="ECO:0000313" key="3">
    <source>
        <dbReference type="Proteomes" id="UP001285521"/>
    </source>
</evidence>
<proteinExistence type="predicted"/>
<dbReference type="CDD" id="cd00093">
    <property type="entry name" value="HTH_XRE"/>
    <property type="match status" value="1"/>
</dbReference>
<keyword evidence="3" id="KW-1185">Reference proteome</keyword>
<reference evidence="2 3" key="1">
    <citation type="submission" date="2023-11" db="EMBL/GenBank/DDBJ databases">
        <title>Lentzea sokolovensis, sp. nov., Lentzea kristufkii, sp. nov., and Lentzea miocenensis, sp. nov., rare actinobacteria from Sokolov Coal Basin, Miocene lacustrine sediment, Czech Republic.</title>
        <authorList>
            <person name="Lara A."/>
            <person name="Kotroba L."/>
            <person name="Nouioui I."/>
            <person name="Neumann-Schaal M."/>
            <person name="Mast Y."/>
            <person name="Chronakova A."/>
        </authorList>
    </citation>
    <scope>NUCLEOTIDE SEQUENCE [LARGE SCALE GENOMIC DNA]</scope>
    <source>
        <strain evidence="2 3">BCCO 10_0856</strain>
    </source>
</reference>
<evidence type="ECO:0000259" key="1">
    <source>
        <dbReference type="PROSITE" id="PS50943"/>
    </source>
</evidence>
<organism evidence="2 3">
    <name type="scientific">Lentzea miocenica</name>
    <dbReference type="NCBI Taxonomy" id="3095431"/>
    <lineage>
        <taxon>Bacteria</taxon>
        <taxon>Bacillati</taxon>
        <taxon>Actinomycetota</taxon>
        <taxon>Actinomycetes</taxon>
        <taxon>Pseudonocardiales</taxon>
        <taxon>Pseudonocardiaceae</taxon>
        <taxon>Lentzea</taxon>
    </lineage>
</organism>
<dbReference type="RefSeq" id="WP_319971483.1">
    <property type="nucleotide sequence ID" value="NZ_JAXAVW010000045.1"/>
</dbReference>
<dbReference type="Proteomes" id="UP001285521">
    <property type="component" value="Unassembled WGS sequence"/>
</dbReference>
<dbReference type="PROSITE" id="PS50943">
    <property type="entry name" value="HTH_CROC1"/>
    <property type="match status" value="1"/>
</dbReference>
<dbReference type="SUPFAM" id="SSF47413">
    <property type="entry name" value="lambda repressor-like DNA-binding domains"/>
    <property type="match status" value="1"/>
</dbReference>
<sequence length="249" mass="27464">MTKRDYRPSMTERSVGRTVRTWRKQRSLSLTAAGALIGFSGAKLSLMENALHPTDPTEVIALALIYRVNSATWKPIARQAAGDFVINAAEDVRDVHPEVSILREFGGDGLPPLHRSPEYTARLASADEPLQSEILVSEDAVRQAAGKRSESVHLMNIVRLAESGRISVRVLRCHTDEMPQATESFAVLSFRHPQHDDVVFVERPCSNSYIEDPVACQLLLQGFEALKRATSGAEESTDFIAELVEGRLG</sequence>
<dbReference type="InterPro" id="IPR043917">
    <property type="entry name" value="DUF5753"/>
</dbReference>
<name>A0ABU4TE75_9PSEU</name>
<feature type="domain" description="HTH cro/C1-type" evidence="1">
    <location>
        <begin position="19"/>
        <end position="73"/>
    </location>
</feature>
<dbReference type="EMBL" id="JAXAVW010000045">
    <property type="protein sequence ID" value="MDX8036487.1"/>
    <property type="molecule type" value="Genomic_DNA"/>
</dbReference>
<comment type="caution">
    <text evidence="2">The sequence shown here is derived from an EMBL/GenBank/DDBJ whole genome shotgun (WGS) entry which is preliminary data.</text>
</comment>
<dbReference type="Gene3D" id="1.10.260.40">
    <property type="entry name" value="lambda repressor-like DNA-binding domains"/>
    <property type="match status" value="1"/>
</dbReference>